<evidence type="ECO:0000313" key="2">
    <source>
        <dbReference type="Proteomes" id="UP000824782"/>
    </source>
</evidence>
<gene>
    <name evidence="1" type="ORF">GDO81_013353</name>
</gene>
<sequence>MYFNGPFSTYPLLIVDKKKVAAALRSELSFTVHNTAVNQPAKIELTTRWCWSLISELPMHSNTHLGHVHTVLVSFAFQWEAETKDFFYVKKMHHALSCCTAV</sequence>
<comment type="caution">
    <text evidence="1">The sequence shown here is derived from an EMBL/GenBank/DDBJ whole genome shotgun (WGS) entry which is preliminary data.</text>
</comment>
<reference evidence="1" key="1">
    <citation type="thesis" date="2020" institute="ProQuest LLC" country="789 East Eisenhower Parkway, Ann Arbor, MI, USA">
        <title>Comparative Genomics and Chromosome Evolution.</title>
        <authorList>
            <person name="Mudd A.B."/>
        </authorList>
    </citation>
    <scope>NUCLEOTIDE SEQUENCE</scope>
    <source>
        <strain evidence="1">237g6f4</strain>
        <tissue evidence="1">Blood</tissue>
    </source>
</reference>
<protein>
    <submittedName>
        <fullName evidence="1">Uncharacterized protein</fullName>
    </submittedName>
</protein>
<organism evidence="1 2">
    <name type="scientific">Engystomops pustulosus</name>
    <name type="common">Tungara frog</name>
    <name type="synonym">Physalaemus pustulosus</name>
    <dbReference type="NCBI Taxonomy" id="76066"/>
    <lineage>
        <taxon>Eukaryota</taxon>
        <taxon>Metazoa</taxon>
        <taxon>Chordata</taxon>
        <taxon>Craniata</taxon>
        <taxon>Vertebrata</taxon>
        <taxon>Euteleostomi</taxon>
        <taxon>Amphibia</taxon>
        <taxon>Batrachia</taxon>
        <taxon>Anura</taxon>
        <taxon>Neobatrachia</taxon>
        <taxon>Hyloidea</taxon>
        <taxon>Leptodactylidae</taxon>
        <taxon>Leiuperinae</taxon>
        <taxon>Engystomops</taxon>
    </lineage>
</organism>
<evidence type="ECO:0000313" key="1">
    <source>
        <dbReference type="EMBL" id="KAG8566731.1"/>
    </source>
</evidence>
<accession>A0AAV7AYY5</accession>
<dbReference type="AlphaFoldDB" id="A0AAV7AYY5"/>
<dbReference type="EMBL" id="WNYA01000006">
    <property type="protein sequence ID" value="KAG8566731.1"/>
    <property type="molecule type" value="Genomic_DNA"/>
</dbReference>
<keyword evidence="2" id="KW-1185">Reference proteome</keyword>
<proteinExistence type="predicted"/>
<dbReference type="Proteomes" id="UP000824782">
    <property type="component" value="Unassembled WGS sequence"/>
</dbReference>
<name>A0AAV7AYY5_ENGPU</name>